<sequence>MRFTKKLKQLYNEAKRFDSFLCLTAIIFAFLGSEKTAFPKHQNFFTSCFQSLAEAFLKAFLAQAMSFLTWKVLMYTEEISTQRKGVVLFCLAVIHMLWIYLTNLCFTCMLTKLETVITLLEFLALIMISINIIRFALKIVNKIWKHFNKKKTTTFNIPHTEVHLASTVDVNSQLNEQELLQWNPNSYSSSIKRRLATPRYPIANTSSLKNVPKISSKTGIPYCRHHSSQMKHPATTLTDKRIDSSRTESNILRKISSSIRSERSLLMKSLKKGRQPEWEIVESKTRNGTVYSKVKWSKSFGVVSKA</sequence>
<feature type="transmembrane region" description="Helical" evidence="1">
    <location>
        <begin position="116"/>
        <end position="137"/>
    </location>
</feature>
<evidence type="ECO:0000256" key="1">
    <source>
        <dbReference type="SAM" id="Phobius"/>
    </source>
</evidence>
<keyword evidence="1" id="KW-1133">Transmembrane helix</keyword>
<comment type="caution">
    <text evidence="2">The sequence shown here is derived from an EMBL/GenBank/DDBJ whole genome shotgun (WGS) entry which is preliminary data.</text>
</comment>
<protein>
    <submittedName>
        <fullName evidence="2">Uncharacterized protein</fullName>
    </submittedName>
</protein>
<dbReference type="AlphaFoldDB" id="A0A8X6IC51"/>
<evidence type="ECO:0000313" key="2">
    <source>
        <dbReference type="EMBL" id="GFS36905.1"/>
    </source>
</evidence>
<dbReference type="Proteomes" id="UP000886998">
    <property type="component" value="Unassembled WGS sequence"/>
</dbReference>
<evidence type="ECO:0000313" key="3">
    <source>
        <dbReference type="Proteomes" id="UP000886998"/>
    </source>
</evidence>
<keyword evidence="1" id="KW-0812">Transmembrane</keyword>
<reference evidence="2" key="1">
    <citation type="submission" date="2020-08" db="EMBL/GenBank/DDBJ databases">
        <title>Multicomponent nature underlies the extraordinary mechanical properties of spider dragline silk.</title>
        <authorList>
            <person name="Kono N."/>
            <person name="Nakamura H."/>
            <person name="Mori M."/>
            <person name="Yoshida Y."/>
            <person name="Ohtoshi R."/>
            <person name="Malay A.D."/>
            <person name="Moran D.A.P."/>
            <person name="Tomita M."/>
            <person name="Numata K."/>
            <person name="Arakawa K."/>
        </authorList>
    </citation>
    <scope>NUCLEOTIDE SEQUENCE</scope>
</reference>
<gene>
    <name evidence="2" type="primary">AVEN_58908_1</name>
    <name evidence="2" type="ORF">TNIN_286001</name>
</gene>
<feature type="transmembrane region" description="Helical" evidence="1">
    <location>
        <begin position="85"/>
        <end position="104"/>
    </location>
</feature>
<dbReference type="OrthoDB" id="6426497at2759"/>
<feature type="transmembrane region" description="Helical" evidence="1">
    <location>
        <begin position="55"/>
        <end position="73"/>
    </location>
</feature>
<keyword evidence="3" id="KW-1185">Reference proteome</keyword>
<dbReference type="EMBL" id="BMAV01024884">
    <property type="protein sequence ID" value="GFS36905.1"/>
    <property type="molecule type" value="Genomic_DNA"/>
</dbReference>
<organism evidence="2 3">
    <name type="scientific">Trichonephila inaurata madagascariensis</name>
    <dbReference type="NCBI Taxonomy" id="2747483"/>
    <lineage>
        <taxon>Eukaryota</taxon>
        <taxon>Metazoa</taxon>
        <taxon>Ecdysozoa</taxon>
        <taxon>Arthropoda</taxon>
        <taxon>Chelicerata</taxon>
        <taxon>Arachnida</taxon>
        <taxon>Araneae</taxon>
        <taxon>Araneomorphae</taxon>
        <taxon>Entelegynae</taxon>
        <taxon>Araneoidea</taxon>
        <taxon>Nephilidae</taxon>
        <taxon>Trichonephila</taxon>
        <taxon>Trichonephila inaurata</taxon>
    </lineage>
</organism>
<keyword evidence="1" id="KW-0472">Membrane</keyword>
<proteinExistence type="predicted"/>
<accession>A0A8X6IC51</accession>
<name>A0A8X6IC51_9ARAC</name>